<dbReference type="OrthoDB" id="7482721at2759"/>
<dbReference type="InterPro" id="IPR013149">
    <property type="entry name" value="ADH-like_C"/>
</dbReference>
<name>A0A1R0H2L8_9FUNG</name>
<dbReference type="PANTHER" id="PTHR43981:SF2">
    <property type="entry name" value="ENOYL-[ACYL-CARRIER-PROTEIN] REDUCTASE, MITOCHONDRIAL"/>
    <property type="match status" value="1"/>
</dbReference>
<comment type="similarity">
    <text evidence="2">Belongs to the zinc-containing alcohol dehydrogenase family. Quinone oxidoreductase subfamily.</text>
</comment>
<dbReference type="SUPFAM" id="SSF50129">
    <property type="entry name" value="GroES-like"/>
    <property type="match status" value="1"/>
</dbReference>
<dbReference type="STRING" id="133383.A0A1R0H2L8"/>
<dbReference type="Pfam" id="PF00107">
    <property type="entry name" value="ADH_zinc_N"/>
    <property type="match status" value="1"/>
</dbReference>
<dbReference type="InterPro" id="IPR011032">
    <property type="entry name" value="GroES-like_sf"/>
</dbReference>
<evidence type="ECO:0000313" key="9">
    <source>
        <dbReference type="Proteomes" id="UP000187455"/>
    </source>
</evidence>
<keyword evidence="9" id="KW-1185">Reference proteome</keyword>
<dbReference type="GO" id="GO:0005739">
    <property type="term" value="C:mitochondrion"/>
    <property type="evidence" value="ECO:0007669"/>
    <property type="project" value="UniProtKB-SubCell"/>
</dbReference>
<evidence type="ECO:0000259" key="7">
    <source>
        <dbReference type="Pfam" id="PF00107"/>
    </source>
</evidence>
<evidence type="ECO:0000256" key="2">
    <source>
        <dbReference type="ARBA" id="ARBA00010371"/>
    </source>
</evidence>
<reference evidence="8 9" key="1">
    <citation type="journal article" date="2016" name="Mol. Biol. Evol.">
        <title>Genome-Wide Survey of Gut Fungi (Harpellales) Reveals the First Horizontally Transferred Ubiquitin Gene from a Mosquito Host.</title>
        <authorList>
            <person name="Wang Y."/>
            <person name="White M.M."/>
            <person name="Kvist S."/>
            <person name="Moncalvo J.M."/>
        </authorList>
    </citation>
    <scope>NUCLEOTIDE SEQUENCE [LARGE SCALE GENOMIC DNA]</scope>
    <source>
        <strain evidence="8 9">ALG-7-W6</strain>
    </source>
</reference>
<protein>
    <submittedName>
        <fullName evidence="8">Trans-2-enoyl-CoA reductase, mitochondrial</fullName>
    </submittedName>
</protein>
<dbReference type="GO" id="GO:0016491">
    <property type="term" value="F:oxidoreductase activity"/>
    <property type="evidence" value="ECO:0007669"/>
    <property type="project" value="UniProtKB-KW"/>
</dbReference>
<dbReference type="InterPro" id="IPR051034">
    <property type="entry name" value="Mito_Enoyl-ACP_Reductase"/>
</dbReference>
<sequence>MSDTGFISATSIVMSSHGEPSEVLRGHELVFESVPEDCVLVEMILASVNPSDKSRIRGVYPTSIPDRDFKLASDPSQDVTGTLAGNEGVGKVTKLGSAQVTDINNVQISEGDWVIPFDFGSLGAWSSKLVIKAKSVVVIKNTEGLTADDCCSIKVNAATSYRMLLDIVTLNKGDYVIQNGANSGAGQYLIQLAHLWGFKTINVIRDRANYQETVDYLTSLGADIVVKDSELGTPEVDEQLKNLDGPIRLAINCIGGENAQKMARYLEANGTFSTYGAMTLDPIVVSAPSFIFKNLTYKGYWLGLFYKNNPVSVWIKTWYDILELMRQGKLVAQKSRHLDVSANLNAELLQDTVFNALNSSEKVAIQF</sequence>
<dbReference type="CDD" id="cd08290">
    <property type="entry name" value="ETR"/>
    <property type="match status" value="1"/>
</dbReference>
<dbReference type="SUPFAM" id="SSF51735">
    <property type="entry name" value="NAD(P)-binding Rossmann-fold domains"/>
    <property type="match status" value="1"/>
</dbReference>
<gene>
    <name evidence="8" type="ORF">AYI68_g2459</name>
</gene>
<evidence type="ECO:0000313" key="8">
    <source>
        <dbReference type="EMBL" id="OLY83399.1"/>
    </source>
</evidence>
<keyword evidence="3" id="KW-0521">NADP</keyword>
<evidence type="ECO:0000256" key="1">
    <source>
        <dbReference type="ARBA" id="ARBA00004173"/>
    </source>
</evidence>
<feature type="domain" description="Alcohol dehydrogenase-like C-terminal" evidence="7">
    <location>
        <begin position="185"/>
        <end position="304"/>
    </location>
</feature>
<keyword evidence="4" id="KW-0809">Transit peptide</keyword>
<dbReference type="PANTHER" id="PTHR43981">
    <property type="entry name" value="ENOYL-[ACYL-CARRIER-PROTEIN] REDUCTASE, MITOCHONDRIAL"/>
    <property type="match status" value="1"/>
</dbReference>
<keyword evidence="5" id="KW-0560">Oxidoreductase</keyword>
<keyword evidence="6" id="KW-0496">Mitochondrion</keyword>
<organism evidence="8 9">
    <name type="scientific">Smittium mucronatum</name>
    <dbReference type="NCBI Taxonomy" id="133383"/>
    <lineage>
        <taxon>Eukaryota</taxon>
        <taxon>Fungi</taxon>
        <taxon>Fungi incertae sedis</taxon>
        <taxon>Zoopagomycota</taxon>
        <taxon>Kickxellomycotina</taxon>
        <taxon>Harpellomycetes</taxon>
        <taxon>Harpellales</taxon>
        <taxon>Legeriomycetaceae</taxon>
        <taxon>Smittium</taxon>
    </lineage>
</organism>
<dbReference type="InterPro" id="IPR036291">
    <property type="entry name" value="NAD(P)-bd_dom_sf"/>
</dbReference>
<accession>A0A1R0H2L8</accession>
<evidence type="ECO:0000256" key="3">
    <source>
        <dbReference type="ARBA" id="ARBA00022857"/>
    </source>
</evidence>
<proteinExistence type="inferred from homology"/>
<evidence type="ECO:0000256" key="4">
    <source>
        <dbReference type="ARBA" id="ARBA00022946"/>
    </source>
</evidence>
<comment type="caution">
    <text evidence="8">The sequence shown here is derived from an EMBL/GenBank/DDBJ whole genome shotgun (WGS) entry which is preliminary data.</text>
</comment>
<evidence type="ECO:0000256" key="6">
    <source>
        <dbReference type="ARBA" id="ARBA00023128"/>
    </source>
</evidence>
<dbReference type="Gene3D" id="3.90.180.10">
    <property type="entry name" value="Medium-chain alcohol dehydrogenases, catalytic domain"/>
    <property type="match status" value="1"/>
</dbReference>
<dbReference type="Gene3D" id="3.40.50.720">
    <property type="entry name" value="NAD(P)-binding Rossmann-like Domain"/>
    <property type="match status" value="1"/>
</dbReference>
<evidence type="ECO:0000256" key="5">
    <source>
        <dbReference type="ARBA" id="ARBA00023002"/>
    </source>
</evidence>
<dbReference type="AlphaFoldDB" id="A0A1R0H2L8"/>
<dbReference type="Proteomes" id="UP000187455">
    <property type="component" value="Unassembled WGS sequence"/>
</dbReference>
<dbReference type="GO" id="GO:0006631">
    <property type="term" value="P:fatty acid metabolic process"/>
    <property type="evidence" value="ECO:0007669"/>
    <property type="project" value="TreeGrafter"/>
</dbReference>
<comment type="subcellular location">
    <subcellularLocation>
        <location evidence="1">Mitochondrion</location>
    </subcellularLocation>
</comment>
<dbReference type="EMBL" id="LSSL01000924">
    <property type="protein sequence ID" value="OLY83399.1"/>
    <property type="molecule type" value="Genomic_DNA"/>
</dbReference>